<accession>A0A261UI28</accession>
<sequence length="119" mass="12990">MMLHGLSATERWPDLRRDSRWPHEVSPRLIGAGRPLGPVARAVLGLLARRTLTAHEVAQQLMLSRMAAKYTCSRLEAGGYLRVVDRIKVTGAHKPVRLYTAAALAADAAQPAVFTHSAI</sequence>
<protein>
    <submittedName>
        <fullName evidence="1">Uncharacterized protein</fullName>
    </submittedName>
</protein>
<dbReference type="InterPro" id="IPR036388">
    <property type="entry name" value="WH-like_DNA-bd_sf"/>
</dbReference>
<dbReference type="Gene3D" id="1.10.10.10">
    <property type="entry name" value="Winged helix-like DNA-binding domain superfamily/Winged helix DNA-binding domain"/>
    <property type="match status" value="1"/>
</dbReference>
<name>A0A261UI28_9BORD</name>
<proteinExistence type="predicted"/>
<dbReference type="EMBL" id="NEVS01000004">
    <property type="protein sequence ID" value="OZI61569.1"/>
    <property type="molecule type" value="Genomic_DNA"/>
</dbReference>
<keyword evidence="2" id="KW-1185">Reference proteome</keyword>
<evidence type="ECO:0000313" key="1">
    <source>
        <dbReference type="EMBL" id="OZI61569.1"/>
    </source>
</evidence>
<gene>
    <name evidence="1" type="ORF">CAL28_20005</name>
</gene>
<organism evidence="1 2">
    <name type="scientific">Bordetella genomosp. 11</name>
    <dbReference type="NCBI Taxonomy" id="1416808"/>
    <lineage>
        <taxon>Bacteria</taxon>
        <taxon>Pseudomonadati</taxon>
        <taxon>Pseudomonadota</taxon>
        <taxon>Betaproteobacteria</taxon>
        <taxon>Burkholderiales</taxon>
        <taxon>Alcaligenaceae</taxon>
        <taxon>Bordetella</taxon>
    </lineage>
</organism>
<dbReference type="InterPro" id="IPR036390">
    <property type="entry name" value="WH_DNA-bd_sf"/>
</dbReference>
<reference evidence="2" key="1">
    <citation type="submission" date="2017-05" db="EMBL/GenBank/DDBJ databases">
        <title>Complete and WGS of Bordetella genogroups.</title>
        <authorList>
            <person name="Spilker T."/>
            <person name="Lipuma J."/>
        </authorList>
    </citation>
    <scope>NUCLEOTIDE SEQUENCE [LARGE SCALE GENOMIC DNA]</scope>
    <source>
        <strain evidence="2">AU8856</strain>
    </source>
</reference>
<dbReference type="SUPFAM" id="SSF46785">
    <property type="entry name" value="Winged helix' DNA-binding domain"/>
    <property type="match status" value="1"/>
</dbReference>
<evidence type="ECO:0000313" key="2">
    <source>
        <dbReference type="Proteomes" id="UP000215767"/>
    </source>
</evidence>
<dbReference type="Proteomes" id="UP000215767">
    <property type="component" value="Unassembled WGS sequence"/>
</dbReference>
<comment type="caution">
    <text evidence="1">The sequence shown here is derived from an EMBL/GenBank/DDBJ whole genome shotgun (WGS) entry which is preliminary data.</text>
</comment>
<dbReference type="AlphaFoldDB" id="A0A261UI28"/>